<feature type="binding site" evidence="4">
    <location>
        <position position="188"/>
    </location>
    <ligand>
        <name>Zn(2+)</name>
        <dbReference type="ChEBI" id="CHEBI:29105"/>
    </ligand>
</feature>
<evidence type="ECO:0000256" key="2">
    <source>
        <dbReference type="ARBA" id="ARBA00022679"/>
    </source>
</evidence>
<keyword evidence="4" id="KW-0862">Zinc</keyword>
<accession>A0A967B0J2</accession>
<dbReference type="GO" id="GO:0017136">
    <property type="term" value="F:histone deacetylase activity, NAD-dependent"/>
    <property type="evidence" value="ECO:0007669"/>
    <property type="project" value="TreeGrafter"/>
</dbReference>
<dbReference type="Gene3D" id="3.40.50.1220">
    <property type="entry name" value="TPP-binding domain"/>
    <property type="match status" value="1"/>
</dbReference>
<feature type="binding site" evidence="4">
    <location>
        <position position="191"/>
    </location>
    <ligand>
        <name>Zn(2+)</name>
        <dbReference type="ChEBI" id="CHEBI:29105"/>
    </ligand>
</feature>
<dbReference type="InterPro" id="IPR026590">
    <property type="entry name" value="Ssirtuin_cat_dom"/>
</dbReference>
<dbReference type="EMBL" id="JAAOIV010000006">
    <property type="protein sequence ID" value="NHN56078.1"/>
    <property type="molecule type" value="Genomic_DNA"/>
</dbReference>
<dbReference type="InterPro" id="IPR003000">
    <property type="entry name" value="Sirtuin"/>
</dbReference>
<dbReference type="PANTHER" id="PTHR11085">
    <property type="entry name" value="NAD-DEPENDENT PROTEIN DEACYLASE SIRTUIN-5, MITOCHONDRIAL-RELATED"/>
    <property type="match status" value="1"/>
</dbReference>
<evidence type="ECO:0000259" key="5">
    <source>
        <dbReference type="PROSITE" id="PS50305"/>
    </source>
</evidence>
<dbReference type="Gene3D" id="3.30.1600.10">
    <property type="entry name" value="SIR2/SIRT2 'Small Domain"/>
    <property type="match status" value="1"/>
</dbReference>
<name>A0A967B0J2_9MICO</name>
<reference evidence="6" key="1">
    <citation type="submission" date="2020-03" db="EMBL/GenBank/DDBJ databases">
        <title>Draft sequencing of Calidifontibacter sp. DB0510.</title>
        <authorList>
            <person name="Kim D.-U."/>
        </authorList>
    </citation>
    <scope>NUCLEOTIDE SEQUENCE</scope>
    <source>
        <strain evidence="6">DB0510</strain>
    </source>
</reference>
<dbReference type="PROSITE" id="PS50305">
    <property type="entry name" value="SIRTUIN"/>
    <property type="match status" value="1"/>
</dbReference>
<keyword evidence="7" id="KW-1185">Reference proteome</keyword>
<evidence type="ECO:0000256" key="4">
    <source>
        <dbReference type="PROSITE-ProRule" id="PRU00236"/>
    </source>
</evidence>
<dbReference type="Pfam" id="PF02146">
    <property type="entry name" value="SIR2"/>
    <property type="match status" value="1"/>
</dbReference>
<dbReference type="InterPro" id="IPR050134">
    <property type="entry name" value="NAD-dep_sirtuin_deacylases"/>
</dbReference>
<feature type="binding site" evidence="4">
    <location>
        <position position="135"/>
    </location>
    <ligand>
        <name>Zn(2+)</name>
        <dbReference type="ChEBI" id="CHEBI:29105"/>
    </ligand>
</feature>
<dbReference type="SUPFAM" id="SSF52467">
    <property type="entry name" value="DHS-like NAD/FAD-binding domain"/>
    <property type="match status" value="1"/>
</dbReference>
<evidence type="ECO:0000313" key="6">
    <source>
        <dbReference type="EMBL" id="NHN56078.1"/>
    </source>
</evidence>
<evidence type="ECO:0000313" key="7">
    <source>
        <dbReference type="Proteomes" id="UP000744769"/>
    </source>
</evidence>
<dbReference type="Proteomes" id="UP000744769">
    <property type="component" value="Unassembled WGS sequence"/>
</dbReference>
<dbReference type="InterPro" id="IPR026591">
    <property type="entry name" value="Sirtuin_cat_small_dom_sf"/>
</dbReference>
<dbReference type="EC" id="2.3.1.286" evidence="1"/>
<dbReference type="RefSeq" id="WP_166196492.1">
    <property type="nucleotide sequence ID" value="NZ_JAAOIV010000006.1"/>
</dbReference>
<organism evidence="6 7">
    <name type="scientific">Metallococcus carri</name>
    <dbReference type="NCBI Taxonomy" id="1656884"/>
    <lineage>
        <taxon>Bacteria</taxon>
        <taxon>Bacillati</taxon>
        <taxon>Actinomycetota</taxon>
        <taxon>Actinomycetes</taxon>
        <taxon>Micrococcales</taxon>
        <taxon>Dermacoccaceae</taxon>
        <taxon>Metallococcus</taxon>
    </lineage>
</organism>
<comment type="caution">
    <text evidence="6">The sequence shown here is derived from an EMBL/GenBank/DDBJ whole genome shotgun (WGS) entry which is preliminary data.</text>
</comment>
<feature type="binding site" evidence="4">
    <location>
        <position position="132"/>
    </location>
    <ligand>
        <name>Zn(2+)</name>
        <dbReference type="ChEBI" id="CHEBI:29105"/>
    </ligand>
</feature>
<gene>
    <name evidence="6" type="ORF">G9U51_09850</name>
</gene>
<proteinExistence type="predicted"/>
<keyword evidence="4" id="KW-0479">Metal-binding</keyword>
<dbReference type="GO" id="GO:0046872">
    <property type="term" value="F:metal ion binding"/>
    <property type="evidence" value="ECO:0007669"/>
    <property type="project" value="UniProtKB-KW"/>
</dbReference>
<dbReference type="GO" id="GO:0070403">
    <property type="term" value="F:NAD+ binding"/>
    <property type="evidence" value="ECO:0007669"/>
    <property type="project" value="InterPro"/>
</dbReference>
<evidence type="ECO:0000256" key="1">
    <source>
        <dbReference type="ARBA" id="ARBA00012928"/>
    </source>
</evidence>
<feature type="active site" description="Proton acceptor" evidence="4">
    <location>
        <position position="124"/>
    </location>
</feature>
<dbReference type="PANTHER" id="PTHR11085:SF10">
    <property type="entry name" value="NAD-DEPENDENT PROTEIN DEACYLASE SIRTUIN-5, MITOCHONDRIAL-RELATED"/>
    <property type="match status" value="1"/>
</dbReference>
<keyword evidence="2" id="KW-0808">Transferase</keyword>
<protein>
    <recommendedName>
        <fullName evidence="1">protein acetyllysine N-acetyltransferase</fullName>
        <ecNumber evidence="1">2.3.1.286</ecNumber>
    </recommendedName>
</protein>
<evidence type="ECO:0000256" key="3">
    <source>
        <dbReference type="ARBA" id="ARBA00023027"/>
    </source>
</evidence>
<feature type="domain" description="Deacetylase sirtuin-type" evidence="5">
    <location>
        <begin position="2"/>
        <end position="295"/>
    </location>
</feature>
<dbReference type="InterPro" id="IPR029035">
    <property type="entry name" value="DHS-like_NAD/FAD-binding_dom"/>
</dbReference>
<dbReference type="AlphaFoldDB" id="A0A967B0J2"/>
<keyword evidence="3" id="KW-0520">NAD</keyword>
<sequence>MPEPSWLTSAPGRALLDALTTGGVVVLSGAGLSTASGLPDYRGPNGERRVEPMTIAQFRANHLARQRYWARSYVGWSRFAAAAPNAGHAAVAAWERLGVVDAVITQNVDGLHQQAGSRRVVELHGSLAEVVCLHCRTIFARADLQSWMTALNPQAAAVLQSASQAPLRPDGDVDVDPAWFERWQVPPCPTCGSDLLKAHVVMFGESVDRPVVDRCFELVDQARALVVLGSSLGVMSGLRFARRAAAHGIPLILANRGWSRAAELTPFKIDEDLTRALPQATVALESALRAAAAPR</sequence>